<dbReference type="Proteomes" id="UP001210231">
    <property type="component" value="Unassembled WGS sequence"/>
</dbReference>
<feature type="domain" description="Cytochrome c" evidence="5">
    <location>
        <begin position="35"/>
        <end position="127"/>
    </location>
</feature>
<evidence type="ECO:0000256" key="4">
    <source>
        <dbReference type="PROSITE-ProRule" id="PRU00433"/>
    </source>
</evidence>
<accession>A0ABT4UNH8</accession>
<proteinExistence type="predicted"/>
<evidence type="ECO:0000256" key="2">
    <source>
        <dbReference type="ARBA" id="ARBA00022723"/>
    </source>
</evidence>
<evidence type="ECO:0000259" key="5">
    <source>
        <dbReference type="PROSITE" id="PS51007"/>
    </source>
</evidence>
<gene>
    <name evidence="6" type="ORF">O3P16_16430</name>
</gene>
<keyword evidence="2 4" id="KW-0479">Metal-binding</keyword>
<dbReference type="Gene3D" id="1.10.760.10">
    <property type="entry name" value="Cytochrome c-like domain"/>
    <property type="match status" value="1"/>
</dbReference>
<protein>
    <submittedName>
        <fullName evidence="6">Cytochrome c</fullName>
    </submittedName>
</protein>
<dbReference type="PROSITE" id="PS51007">
    <property type="entry name" value="CYTC"/>
    <property type="match status" value="1"/>
</dbReference>
<comment type="caution">
    <text evidence="6">The sequence shown here is derived from an EMBL/GenBank/DDBJ whole genome shotgun (WGS) entry which is preliminary data.</text>
</comment>
<organism evidence="6 7">
    <name type="scientific">Polluticaenibacter yanchengensis</name>
    <dbReference type="NCBI Taxonomy" id="3014562"/>
    <lineage>
        <taxon>Bacteria</taxon>
        <taxon>Pseudomonadati</taxon>
        <taxon>Bacteroidota</taxon>
        <taxon>Chitinophagia</taxon>
        <taxon>Chitinophagales</taxon>
        <taxon>Chitinophagaceae</taxon>
        <taxon>Polluticaenibacter</taxon>
    </lineage>
</organism>
<dbReference type="SUPFAM" id="SSF46626">
    <property type="entry name" value="Cytochrome c"/>
    <property type="match status" value="1"/>
</dbReference>
<dbReference type="PROSITE" id="PS51257">
    <property type="entry name" value="PROKAR_LIPOPROTEIN"/>
    <property type="match status" value="1"/>
</dbReference>
<keyword evidence="3 4" id="KW-0408">Iron</keyword>
<dbReference type="Pfam" id="PF00034">
    <property type="entry name" value="Cytochrom_C"/>
    <property type="match status" value="1"/>
</dbReference>
<evidence type="ECO:0000256" key="1">
    <source>
        <dbReference type="ARBA" id="ARBA00022617"/>
    </source>
</evidence>
<keyword evidence="7" id="KW-1185">Reference proteome</keyword>
<evidence type="ECO:0000313" key="6">
    <source>
        <dbReference type="EMBL" id="MDA3616401.1"/>
    </source>
</evidence>
<name>A0ABT4UNH8_9BACT</name>
<sequence>MIKKILFSISIVTLLVACGGQQDPTNAVIHEANKPVNVEGRKLFTSLCASCHMVNKELTGPALKGVEGRWADRALLYEFVRNSQAVIAKDEYSKNLFMKYNQTVMTPFGSLTDADIDNILEYINSVSN</sequence>
<dbReference type="InterPro" id="IPR036909">
    <property type="entry name" value="Cyt_c-like_dom_sf"/>
</dbReference>
<reference evidence="6 7" key="1">
    <citation type="submission" date="2022-12" db="EMBL/GenBank/DDBJ databases">
        <title>Chitinophagaceae gen. sp. nov., a new member of the family Chitinophagaceae, isolated from soil in a chemical factory.</title>
        <authorList>
            <person name="Ke Z."/>
        </authorList>
    </citation>
    <scope>NUCLEOTIDE SEQUENCE [LARGE SCALE GENOMIC DNA]</scope>
    <source>
        <strain evidence="6 7">LY-5</strain>
    </source>
</reference>
<evidence type="ECO:0000256" key="3">
    <source>
        <dbReference type="ARBA" id="ARBA00023004"/>
    </source>
</evidence>
<dbReference type="InterPro" id="IPR009056">
    <property type="entry name" value="Cyt_c-like_dom"/>
</dbReference>
<evidence type="ECO:0000313" key="7">
    <source>
        <dbReference type="Proteomes" id="UP001210231"/>
    </source>
</evidence>
<dbReference type="RefSeq" id="WP_407032730.1">
    <property type="nucleotide sequence ID" value="NZ_JAQGEF010000029.1"/>
</dbReference>
<dbReference type="EMBL" id="JAQGEF010000029">
    <property type="protein sequence ID" value="MDA3616401.1"/>
    <property type="molecule type" value="Genomic_DNA"/>
</dbReference>
<keyword evidence="1 4" id="KW-0349">Heme</keyword>